<reference evidence="2" key="1">
    <citation type="submission" date="2014-12" db="EMBL/GenBank/DDBJ databases">
        <title>Insight into the proteome of Arion vulgaris.</title>
        <authorList>
            <person name="Aradska J."/>
            <person name="Bulat T."/>
            <person name="Smidak R."/>
            <person name="Sarate P."/>
            <person name="Gangsoo J."/>
            <person name="Sialana F."/>
            <person name="Bilban M."/>
            <person name="Lubec G."/>
        </authorList>
    </citation>
    <scope>NUCLEOTIDE SEQUENCE</scope>
    <source>
        <tissue evidence="2">Skin</tissue>
    </source>
</reference>
<evidence type="ECO:0000313" key="2">
    <source>
        <dbReference type="EMBL" id="CEK62060.1"/>
    </source>
</evidence>
<evidence type="ECO:0000256" key="1">
    <source>
        <dbReference type="SAM" id="MobiDB-lite"/>
    </source>
</evidence>
<dbReference type="AlphaFoldDB" id="A0A0B6Z2Y7"/>
<accession>A0A0B6Z2Y7</accession>
<organism evidence="2">
    <name type="scientific">Arion vulgaris</name>
    <dbReference type="NCBI Taxonomy" id="1028688"/>
    <lineage>
        <taxon>Eukaryota</taxon>
        <taxon>Metazoa</taxon>
        <taxon>Spiralia</taxon>
        <taxon>Lophotrochozoa</taxon>
        <taxon>Mollusca</taxon>
        <taxon>Gastropoda</taxon>
        <taxon>Heterobranchia</taxon>
        <taxon>Euthyneura</taxon>
        <taxon>Panpulmonata</taxon>
        <taxon>Eupulmonata</taxon>
        <taxon>Stylommatophora</taxon>
        <taxon>Helicina</taxon>
        <taxon>Arionoidea</taxon>
        <taxon>Arionidae</taxon>
        <taxon>Arion</taxon>
    </lineage>
</organism>
<feature type="non-terminal residue" evidence="2">
    <location>
        <position position="1"/>
    </location>
</feature>
<feature type="region of interest" description="Disordered" evidence="1">
    <location>
        <begin position="1"/>
        <end position="29"/>
    </location>
</feature>
<sequence length="73" mass="8277">QVTKRKSTGPVGGRGRRQKWAKGTQKKREVDKTVACLEDGVSMQRTITQFPHAENHYCLVVRLGTTKGQRRKP</sequence>
<protein>
    <submittedName>
        <fullName evidence="2">Uncharacterized protein</fullName>
    </submittedName>
</protein>
<gene>
    <name evidence="2" type="primary">ORF44080</name>
</gene>
<feature type="non-terminal residue" evidence="2">
    <location>
        <position position="73"/>
    </location>
</feature>
<name>A0A0B6Z2Y7_9EUPU</name>
<dbReference type="EMBL" id="HACG01015195">
    <property type="protein sequence ID" value="CEK62060.1"/>
    <property type="molecule type" value="Transcribed_RNA"/>
</dbReference>
<proteinExistence type="predicted"/>